<dbReference type="GO" id="GO:0006360">
    <property type="term" value="P:transcription by RNA polymerase I"/>
    <property type="evidence" value="ECO:0007669"/>
    <property type="project" value="InterPro"/>
</dbReference>
<feature type="compositionally biased region" description="Polar residues" evidence="1">
    <location>
        <begin position="99"/>
        <end position="109"/>
    </location>
</feature>
<evidence type="ECO:0000313" key="2">
    <source>
        <dbReference type="EMBL" id="KAJ5090901.1"/>
    </source>
</evidence>
<comment type="caution">
    <text evidence="2">The sequence shown here is derived from an EMBL/GenBank/DDBJ whole genome shotgun (WGS) entry which is preliminary data.</text>
</comment>
<dbReference type="OrthoDB" id="2565191at2759"/>
<dbReference type="EMBL" id="JAPQKI010000009">
    <property type="protein sequence ID" value="KAJ5090901.1"/>
    <property type="molecule type" value="Genomic_DNA"/>
</dbReference>
<sequence length="490" mass="54912">MSYDLSSRDWNPPGRGGTTEEKCVRCRELHLTCNHESPRSNYRNARTPVECSYTGSPIIVSSPPTEPSPIVLSSSSAPSPPPPPSARDADDLPVPELQLASQEARQNQAPRRHVNREPSATPGTRRRRARQTQVQVPWSRIGNDQKLSKPQPAAESSKPQYARKHSEKMLRYFRREHVPVPKRRRKRKPLWKCERCRKLFLPCNRDMPCGNCSSCPAPVKCRYRRSPPPEDAAPAPAPKPAPEPEYNWARQATLYDAVAGKCYPPGSTKFEKDIANMLSPGRLSRLGNFLYNETGKLGRFRDTPKCQRIAGPEEVVFCRERNLSKREAKCAAYMAHENLPADCPLPSSDLLETIHAYTADFYRYALSDGGRGSYGSMDETALLAMGILIEELATESLGKQGYRALLEAEPKAGEICQQADYIRRPGRRAPLEAAIDELKRKKSHEPSPKAESVKSRSRSRSRSLDSPEPKRLKLDHDPPATTVDAVKEVD</sequence>
<protein>
    <recommendedName>
        <fullName evidence="4">Zn(2)-C6 fungal-type domain-containing protein</fullName>
    </recommendedName>
</protein>
<dbReference type="InterPro" id="IPR022793">
    <property type="entry name" value="Rrn10"/>
</dbReference>
<dbReference type="RefSeq" id="XP_056472882.1">
    <property type="nucleotide sequence ID" value="XM_056622076.1"/>
</dbReference>
<dbReference type="PANTHER" id="PTHR28054:SF1">
    <property type="entry name" value="RNA POLYMERASE I-SPECIFIC TRANSCRIPTION INITIATION FACTOR RRN10"/>
    <property type="match status" value="1"/>
</dbReference>
<accession>A0A9W9K336</accession>
<feature type="compositionally biased region" description="Basic and acidic residues" evidence="1">
    <location>
        <begin position="436"/>
        <end position="454"/>
    </location>
</feature>
<feature type="compositionally biased region" description="Low complexity" evidence="1">
    <location>
        <begin position="68"/>
        <end position="77"/>
    </location>
</feature>
<dbReference type="AlphaFoldDB" id="A0A9W9K336"/>
<reference evidence="2" key="1">
    <citation type="submission" date="2022-11" db="EMBL/GenBank/DDBJ databases">
        <authorList>
            <person name="Petersen C."/>
        </authorList>
    </citation>
    <scope>NUCLEOTIDE SEQUENCE</scope>
    <source>
        <strain evidence="2">IBT 30761</strain>
    </source>
</reference>
<evidence type="ECO:0000313" key="3">
    <source>
        <dbReference type="Proteomes" id="UP001149074"/>
    </source>
</evidence>
<dbReference type="GeneID" id="81361055"/>
<evidence type="ECO:0008006" key="4">
    <source>
        <dbReference type="Google" id="ProtNLM"/>
    </source>
</evidence>
<gene>
    <name evidence="2" type="ORF">N7532_009585</name>
</gene>
<feature type="region of interest" description="Disordered" evidence="1">
    <location>
        <begin position="436"/>
        <end position="490"/>
    </location>
</feature>
<organism evidence="2 3">
    <name type="scientific">Penicillium argentinense</name>
    <dbReference type="NCBI Taxonomy" id="1131581"/>
    <lineage>
        <taxon>Eukaryota</taxon>
        <taxon>Fungi</taxon>
        <taxon>Dikarya</taxon>
        <taxon>Ascomycota</taxon>
        <taxon>Pezizomycotina</taxon>
        <taxon>Eurotiomycetes</taxon>
        <taxon>Eurotiomycetidae</taxon>
        <taxon>Eurotiales</taxon>
        <taxon>Aspergillaceae</taxon>
        <taxon>Penicillium</taxon>
    </lineage>
</organism>
<feature type="region of interest" description="Disordered" evidence="1">
    <location>
        <begin position="225"/>
        <end position="245"/>
    </location>
</feature>
<proteinExistence type="predicted"/>
<feature type="region of interest" description="Disordered" evidence="1">
    <location>
        <begin position="55"/>
        <end position="165"/>
    </location>
</feature>
<name>A0A9W9K336_9EURO</name>
<dbReference type="PANTHER" id="PTHR28054">
    <property type="entry name" value="RNA POLYMERASE I-SPECIFIC TRANSCRIPTION INITIATION FACTOR RRN10"/>
    <property type="match status" value="1"/>
</dbReference>
<reference evidence="2" key="2">
    <citation type="journal article" date="2023" name="IMA Fungus">
        <title>Comparative genomic study of the Penicillium genus elucidates a diverse pangenome and 15 lateral gene transfer events.</title>
        <authorList>
            <person name="Petersen C."/>
            <person name="Sorensen T."/>
            <person name="Nielsen M.R."/>
            <person name="Sondergaard T.E."/>
            <person name="Sorensen J.L."/>
            <person name="Fitzpatrick D.A."/>
            <person name="Frisvad J.C."/>
            <person name="Nielsen K.L."/>
        </authorList>
    </citation>
    <scope>NUCLEOTIDE SEQUENCE</scope>
    <source>
        <strain evidence="2">IBT 30761</strain>
    </source>
</reference>
<evidence type="ECO:0000256" key="1">
    <source>
        <dbReference type="SAM" id="MobiDB-lite"/>
    </source>
</evidence>
<dbReference type="Proteomes" id="UP001149074">
    <property type="component" value="Unassembled WGS sequence"/>
</dbReference>
<feature type="compositionally biased region" description="Pro residues" evidence="1">
    <location>
        <begin position="229"/>
        <end position="243"/>
    </location>
</feature>
<feature type="compositionally biased region" description="Basic and acidic residues" evidence="1">
    <location>
        <begin position="462"/>
        <end position="478"/>
    </location>
</feature>
<feature type="region of interest" description="Disordered" evidence="1">
    <location>
        <begin position="1"/>
        <end position="22"/>
    </location>
</feature>
<keyword evidence="3" id="KW-1185">Reference proteome</keyword>